<accession>A0A9D1LEL9</accession>
<protein>
    <submittedName>
        <fullName evidence="1">Uncharacterized protein</fullName>
    </submittedName>
</protein>
<dbReference type="EMBL" id="DVMY01000091">
    <property type="protein sequence ID" value="HIU37798.1"/>
    <property type="molecule type" value="Genomic_DNA"/>
</dbReference>
<name>A0A9D1LEL9_9BURK</name>
<comment type="caution">
    <text evidence="1">The sequence shown here is derived from an EMBL/GenBank/DDBJ whole genome shotgun (WGS) entry which is preliminary data.</text>
</comment>
<organism evidence="1 2">
    <name type="scientific">Candidatus Aphodousia faecigallinarum</name>
    <dbReference type="NCBI Taxonomy" id="2840677"/>
    <lineage>
        <taxon>Bacteria</taxon>
        <taxon>Pseudomonadati</taxon>
        <taxon>Pseudomonadota</taxon>
        <taxon>Betaproteobacteria</taxon>
        <taxon>Burkholderiales</taxon>
        <taxon>Sutterellaceae</taxon>
        <taxon>Sutterellaceae incertae sedis</taxon>
        <taxon>Candidatus Aphodousia</taxon>
    </lineage>
</organism>
<dbReference type="AlphaFoldDB" id="A0A9D1LEL9"/>
<reference evidence="1" key="1">
    <citation type="submission" date="2020-10" db="EMBL/GenBank/DDBJ databases">
        <authorList>
            <person name="Gilroy R."/>
        </authorList>
    </citation>
    <scope>NUCLEOTIDE SEQUENCE</scope>
    <source>
        <strain evidence="1">7463</strain>
    </source>
</reference>
<evidence type="ECO:0000313" key="2">
    <source>
        <dbReference type="Proteomes" id="UP000824083"/>
    </source>
</evidence>
<gene>
    <name evidence="1" type="ORF">IAC56_05940</name>
</gene>
<reference evidence="1" key="2">
    <citation type="journal article" date="2021" name="PeerJ">
        <title>Extensive microbial diversity within the chicken gut microbiome revealed by metagenomics and culture.</title>
        <authorList>
            <person name="Gilroy R."/>
            <person name="Ravi A."/>
            <person name="Getino M."/>
            <person name="Pursley I."/>
            <person name="Horton D.L."/>
            <person name="Alikhan N.F."/>
            <person name="Baker D."/>
            <person name="Gharbi K."/>
            <person name="Hall N."/>
            <person name="Watson M."/>
            <person name="Adriaenssens E.M."/>
            <person name="Foster-Nyarko E."/>
            <person name="Jarju S."/>
            <person name="Secka A."/>
            <person name="Antonio M."/>
            <person name="Oren A."/>
            <person name="Chaudhuri R.R."/>
            <person name="La Ragione R."/>
            <person name="Hildebrand F."/>
            <person name="Pallen M.J."/>
        </authorList>
    </citation>
    <scope>NUCLEOTIDE SEQUENCE</scope>
    <source>
        <strain evidence="1">7463</strain>
    </source>
</reference>
<evidence type="ECO:0000313" key="1">
    <source>
        <dbReference type="EMBL" id="HIU37798.1"/>
    </source>
</evidence>
<dbReference type="Proteomes" id="UP000824083">
    <property type="component" value="Unassembled WGS sequence"/>
</dbReference>
<sequence length="145" mass="16277">MNFSFLKTLPVLVWIASLMALAIAGALYIKTITAPTTQAIAVLDMQAVMDAQKLVWVKRMQEGDSAQVLAESRLFNEKLQKVLKETASDFIVMDQKAFIYGKEVQDLTPVVMRRLGLSENEVKQIHKALEDNLLGDFPTLRKARP</sequence>
<proteinExistence type="predicted"/>